<dbReference type="GO" id="GO:0003677">
    <property type="term" value="F:DNA binding"/>
    <property type="evidence" value="ECO:0007669"/>
    <property type="project" value="UniProtKB-KW"/>
</dbReference>
<dbReference type="Proteomes" id="UP000006056">
    <property type="component" value="Chromosome"/>
</dbReference>
<dbReference type="EMBL" id="CP003379">
    <property type="protein sequence ID" value="AFL87461.1"/>
    <property type="molecule type" value="Genomic_DNA"/>
</dbReference>
<evidence type="ECO:0000313" key="3">
    <source>
        <dbReference type="Proteomes" id="UP000006056"/>
    </source>
</evidence>
<dbReference type="Pfam" id="PF12728">
    <property type="entry name" value="HTH_17"/>
    <property type="match status" value="1"/>
</dbReference>
<feature type="domain" description="Helix-turn-helix" evidence="1">
    <location>
        <begin position="6"/>
        <end position="53"/>
    </location>
</feature>
<evidence type="ECO:0000313" key="2">
    <source>
        <dbReference type="EMBL" id="AFL87461.1"/>
    </source>
</evidence>
<dbReference type="STRING" id="926566.Terro_1143"/>
<name>I3ZDZ3_TERRK</name>
<organism evidence="2 3">
    <name type="scientific">Terriglobus roseus (strain DSM 18391 / NRRL B-41598 / KBS 63)</name>
    <dbReference type="NCBI Taxonomy" id="926566"/>
    <lineage>
        <taxon>Bacteria</taxon>
        <taxon>Pseudomonadati</taxon>
        <taxon>Acidobacteriota</taxon>
        <taxon>Terriglobia</taxon>
        <taxon>Terriglobales</taxon>
        <taxon>Acidobacteriaceae</taxon>
        <taxon>Terriglobus</taxon>
    </lineage>
</organism>
<protein>
    <submittedName>
        <fullName evidence="2">DNA-binding protein, excisionase family</fullName>
    </submittedName>
</protein>
<keyword evidence="2" id="KW-0238">DNA-binding</keyword>
<keyword evidence="3" id="KW-1185">Reference proteome</keyword>
<proteinExistence type="predicted"/>
<dbReference type="NCBIfam" id="TIGR01764">
    <property type="entry name" value="excise"/>
    <property type="match status" value="1"/>
</dbReference>
<dbReference type="AlphaFoldDB" id="I3ZDZ3"/>
<dbReference type="RefSeq" id="WP_014785030.1">
    <property type="nucleotide sequence ID" value="NC_018014.1"/>
</dbReference>
<dbReference type="OrthoDB" id="1093249at2"/>
<gene>
    <name evidence="2" type="ordered locus">Terro_1143</name>
</gene>
<sequence>MEPLLVSVVEAAQACGISRSAMYELLAERKISSMKIGKSRLVEVASIKAFVASLPTDDVPKLNRKDVVS</sequence>
<dbReference type="InterPro" id="IPR010093">
    <property type="entry name" value="SinI_DNA-bd"/>
</dbReference>
<accession>I3ZDZ3</accession>
<dbReference type="KEGG" id="trs:Terro_1143"/>
<reference evidence="2 3" key="1">
    <citation type="submission" date="2012-06" db="EMBL/GenBank/DDBJ databases">
        <title>Complete genome of Terriglobus roseus DSM 18391.</title>
        <authorList>
            <consortium name="US DOE Joint Genome Institute (JGI-PGF)"/>
            <person name="Lucas S."/>
            <person name="Copeland A."/>
            <person name="Lapidus A."/>
            <person name="Glavina del Rio T."/>
            <person name="Dalin E."/>
            <person name="Tice H."/>
            <person name="Bruce D."/>
            <person name="Goodwin L."/>
            <person name="Pitluck S."/>
            <person name="Peters L."/>
            <person name="Mikhailova N."/>
            <person name="Munk A.C.C."/>
            <person name="Kyrpides N."/>
            <person name="Mavromatis K."/>
            <person name="Ivanova N."/>
            <person name="Brettin T."/>
            <person name="Detter J.C."/>
            <person name="Han C."/>
            <person name="Larimer F."/>
            <person name="Land M."/>
            <person name="Hauser L."/>
            <person name="Markowitz V."/>
            <person name="Cheng J.-F."/>
            <person name="Hugenholtz P."/>
            <person name="Woyke T."/>
            <person name="Wu D."/>
            <person name="Brambilla E."/>
            <person name="Klenk H.-P."/>
            <person name="Eisen J.A."/>
        </authorList>
    </citation>
    <scope>NUCLEOTIDE SEQUENCE [LARGE SCALE GENOMIC DNA]</scope>
    <source>
        <strain evidence="3">DSM 18391 / NRRL B-41598 / KBS 63</strain>
    </source>
</reference>
<dbReference type="InterPro" id="IPR041657">
    <property type="entry name" value="HTH_17"/>
</dbReference>
<evidence type="ECO:0000259" key="1">
    <source>
        <dbReference type="Pfam" id="PF12728"/>
    </source>
</evidence>
<dbReference type="HOGENOM" id="CLU_140176_14_1_0"/>